<proteinExistence type="predicted"/>
<dbReference type="InterPro" id="IPR032430">
    <property type="entry name" value="Blm10_mid"/>
</dbReference>
<dbReference type="PANTHER" id="PTHR32170">
    <property type="entry name" value="PROTEASOME ACTIVATOR COMPLEX SUBUNIT 4"/>
    <property type="match status" value="1"/>
</dbReference>
<feature type="domain" description="Proteasome activator Blm10 middle HEAT repeats region" evidence="1">
    <location>
        <begin position="57"/>
        <end position="98"/>
    </location>
</feature>
<evidence type="ECO:0000313" key="3">
    <source>
        <dbReference type="Proteomes" id="UP001054821"/>
    </source>
</evidence>
<dbReference type="EMBL" id="JAJFAZ020000006">
    <property type="protein sequence ID" value="KAI5321442.1"/>
    <property type="molecule type" value="Genomic_DNA"/>
</dbReference>
<dbReference type="GO" id="GO:0005634">
    <property type="term" value="C:nucleus"/>
    <property type="evidence" value="ECO:0007669"/>
    <property type="project" value="TreeGrafter"/>
</dbReference>
<name>A0AAD4YT50_PRUDU</name>
<dbReference type="GO" id="GO:0016504">
    <property type="term" value="F:peptidase activator activity"/>
    <property type="evidence" value="ECO:0007669"/>
    <property type="project" value="InterPro"/>
</dbReference>
<dbReference type="GO" id="GO:0005829">
    <property type="term" value="C:cytosol"/>
    <property type="evidence" value="ECO:0007669"/>
    <property type="project" value="TreeGrafter"/>
</dbReference>
<comment type="caution">
    <text evidence="2">The sequence shown here is derived from an EMBL/GenBank/DDBJ whole genome shotgun (WGS) entry which is preliminary data.</text>
</comment>
<evidence type="ECO:0000259" key="1">
    <source>
        <dbReference type="Pfam" id="PF16507"/>
    </source>
</evidence>
<dbReference type="PANTHER" id="PTHR32170:SF3">
    <property type="entry name" value="PROTEASOME ACTIVATOR COMPLEX SUBUNIT 4"/>
    <property type="match status" value="1"/>
</dbReference>
<sequence>MFEVPVANGSGSYPFSVDVPRNTRFLFSNKTVTQAKAIAKSNVYLLKPGSSAQEHFEKLVNLLEQYYHPSNGGRWTYALERFLLYLVVSFQKRLQHEQL</sequence>
<protein>
    <recommendedName>
        <fullName evidence="1">Proteasome activator Blm10 middle HEAT repeats region domain-containing protein</fullName>
    </recommendedName>
</protein>
<dbReference type="Proteomes" id="UP001054821">
    <property type="component" value="Chromosome 6"/>
</dbReference>
<organism evidence="2 3">
    <name type="scientific">Prunus dulcis</name>
    <name type="common">Almond</name>
    <name type="synonym">Amygdalus dulcis</name>
    <dbReference type="NCBI Taxonomy" id="3755"/>
    <lineage>
        <taxon>Eukaryota</taxon>
        <taxon>Viridiplantae</taxon>
        <taxon>Streptophyta</taxon>
        <taxon>Embryophyta</taxon>
        <taxon>Tracheophyta</taxon>
        <taxon>Spermatophyta</taxon>
        <taxon>Magnoliopsida</taxon>
        <taxon>eudicotyledons</taxon>
        <taxon>Gunneridae</taxon>
        <taxon>Pentapetalae</taxon>
        <taxon>rosids</taxon>
        <taxon>fabids</taxon>
        <taxon>Rosales</taxon>
        <taxon>Rosaceae</taxon>
        <taxon>Amygdaloideae</taxon>
        <taxon>Amygdaleae</taxon>
        <taxon>Prunus</taxon>
    </lineage>
</organism>
<dbReference type="GO" id="GO:0070628">
    <property type="term" value="F:proteasome binding"/>
    <property type="evidence" value="ECO:0007669"/>
    <property type="project" value="InterPro"/>
</dbReference>
<accession>A0AAD4YT50</accession>
<evidence type="ECO:0000313" key="2">
    <source>
        <dbReference type="EMBL" id="KAI5321442.1"/>
    </source>
</evidence>
<dbReference type="InterPro" id="IPR035309">
    <property type="entry name" value="PSME4"/>
</dbReference>
<reference evidence="2 3" key="1">
    <citation type="journal article" date="2022" name="G3 (Bethesda)">
        <title>Whole-genome sequence and methylome profiling of the almond [Prunus dulcis (Mill.) D.A. Webb] cultivar 'Nonpareil'.</title>
        <authorList>
            <person name="D'Amico-Willman K.M."/>
            <person name="Ouma W.Z."/>
            <person name="Meulia T."/>
            <person name="Sideli G.M."/>
            <person name="Gradziel T.M."/>
            <person name="Fresnedo-Ramirez J."/>
        </authorList>
    </citation>
    <scope>NUCLEOTIDE SEQUENCE [LARGE SCALE GENOMIC DNA]</scope>
    <source>
        <strain evidence="2">Clone GOH B32 T37-40</strain>
    </source>
</reference>
<dbReference type="AlphaFoldDB" id="A0AAD4YT50"/>
<dbReference type="Pfam" id="PF16507">
    <property type="entry name" value="HEAT_PSME4_mid"/>
    <property type="match status" value="1"/>
</dbReference>
<keyword evidence="3" id="KW-1185">Reference proteome</keyword>
<dbReference type="GO" id="GO:0010499">
    <property type="term" value="P:proteasomal ubiquitin-independent protein catabolic process"/>
    <property type="evidence" value="ECO:0007669"/>
    <property type="project" value="TreeGrafter"/>
</dbReference>
<gene>
    <name evidence="2" type="ORF">L3X38_030513</name>
</gene>